<dbReference type="InterPro" id="IPR029058">
    <property type="entry name" value="AB_hydrolase_fold"/>
</dbReference>
<dbReference type="OrthoDB" id="426718at2759"/>
<protein>
    <recommendedName>
        <fullName evidence="2">Fungal lipase-type domain-containing protein</fullName>
    </recommendedName>
</protein>
<feature type="chain" id="PRO_5040766916" description="Fungal lipase-type domain-containing protein" evidence="1">
    <location>
        <begin position="20"/>
        <end position="344"/>
    </location>
</feature>
<feature type="signal peptide" evidence="1">
    <location>
        <begin position="1"/>
        <end position="19"/>
    </location>
</feature>
<dbReference type="PANTHER" id="PTHR45856:SF25">
    <property type="entry name" value="FUNGAL LIPASE-LIKE DOMAIN-CONTAINING PROTEIN"/>
    <property type="match status" value="1"/>
</dbReference>
<dbReference type="PANTHER" id="PTHR45856">
    <property type="entry name" value="ALPHA/BETA-HYDROLASES SUPERFAMILY PROTEIN"/>
    <property type="match status" value="1"/>
</dbReference>
<comment type="caution">
    <text evidence="3">The sequence shown here is derived from an EMBL/GenBank/DDBJ whole genome shotgun (WGS) entry which is preliminary data.</text>
</comment>
<proteinExistence type="predicted"/>
<sequence>MLIPPAILAALSALSLARAAPAPTPFQLPSLGLGTVKATIADLESLVVTVQAGLAQYGARNIATIDKANNQTRVTSSNSLFKYCEYSGAAYKVMSNAWDCPTNCQSANTAGTVVDYHWSLKAIPSFGFVAHKDDTKEIIVSWRGSTTLMDWVANFQIVPTPWPAHIEGSAVHSGFLSAYNAGAGKIKAVVADLVHKYPDYKIVLTGHSLGAAQAALAAVDFATEHPEWTNKLELYTYGQPRVGNAAFSDWLSKQPFPIFRTVYRGDLVAQVPLRTMGFQHQAQEVWYTSNSQTKFCGSDAENSTCQNGLSALQWSTLQHLQYPGLSFDILYLFLGNADAIGITL</sequence>
<accession>A0A9W8GDZ5</accession>
<dbReference type="SUPFAM" id="SSF53474">
    <property type="entry name" value="alpha/beta-Hydrolases"/>
    <property type="match status" value="1"/>
</dbReference>
<evidence type="ECO:0000259" key="2">
    <source>
        <dbReference type="Pfam" id="PF01764"/>
    </source>
</evidence>
<dbReference type="EMBL" id="JANBTX010000332">
    <property type="protein sequence ID" value="KAJ2683024.1"/>
    <property type="molecule type" value="Genomic_DNA"/>
</dbReference>
<evidence type="ECO:0000313" key="4">
    <source>
        <dbReference type="Proteomes" id="UP001151516"/>
    </source>
</evidence>
<reference evidence="3" key="1">
    <citation type="submission" date="2022-07" db="EMBL/GenBank/DDBJ databases">
        <title>Phylogenomic reconstructions and comparative analyses of Kickxellomycotina fungi.</title>
        <authorList>
            <person name="Reynolds N.K."/>
            <person name="Stajich J.E."/>
            <person name="Barry K."/>
            <person name="Grigoriev I.V."/>
            <person name="Crous P."/>
            <person name="Smith M.E."/>
        </authorList>
    </citation>
    <scope>NUCLEOTIDE SEQUENCE</scope>
    <source>
        <strain evidence="3">CBS 109367</strain>
    </source>
</reference>
<evidence type="ECO:0000256" key="1">
    <source>
        <dbReference type="SAM" id="SignalP"/>
    </source>
</evidence>
<dbReference type="InterPro" id="IPR051218">
    <property type="entry name" value="Sec_MonoDiacylglyc_Lipase"/>
</dbReference>
<gene>
    <name evidence="3" type="ORF">IWW39_005727</name>
</gene>
<feature type="domain" description="Fungal lipase-type" evidence="2">
    <location>
        <begin position="139"/>
        <end position="274"/>
    </location>
</feature>
<dbReference type="Proteomes" id="UP001151516">
    <property type="component" value="Unassembled WGS sequence"/>
</dbReference>
<dbReference type="InterPro" id="IPR002921">
    <property type="entry name" value="Fungal_lipase-type"/>
</dbReference>
<name>A0A9W8GDZ5_9FUNG</name>
<dbReference type="Pfam" id="PF01764">
    <property type="entry name" value="Lipase_3"/>
    <property type="match status" value="1"/>
</dbReference>
<dbReference type="GO" id="GO:0006629">
    <property type="term" value="P:lipid metabolic process"/>
    <property type="evidence" value="ECO:0007669"/>
    <property type="project" value="InterPro"/>
</dbReference>
<dbReference type="Gene3D" id="3.40.50.1820">
    <property type="entry name" value="alpha/beta hydrolase"/>
    <property type="match status" value="1"/>
</dbReference>
<organism evidence="3 4">
    <name type="scientific">Coemansia spiralis</name>
    <dbReference type="NCBI Taxonomy" id="417178"/>
    <lineage>
        <taxon>Eukaryota</taxon>
        <taxon>Fungi</taxon>
        <taxon>Fungi incertae sedis</taxon>
        <taxon>Zoopagomycota</taxon>
        <taxon>Kickxellomycotina</taxon>
        <taxon>Kickxellomycetes</taxon>
        <taxon>Kickxellales</taxon>
        <taxon>Kickxellaceae</taxon>
        <taxon>Coemansia</taxon>
    </lineage>
</organism>
<keyword evidence="4" id="KW-1185">Reference proteome</keyword>
<dbReference type="AlphaFoldDB" id="A0A9W8GDZ5"/>
<evidence type="ECO:0000313" key="3">
    <source>
        <dbReference type="EMBL" id="KAJ2683024.1"/>
    </source>
</evidence>
<keyword evidence="1" id="KW-0732">Signal</keyword>
<dbReference type="CDD" id="cd00519">
    <property type="entry name" value="Lipase_3"/>
    <property type="match status" value="1"/>
</dbReference>